<organism evidence="1">
    <name type="scientific">Physcomitrium patens</name>
    <name type="common">Spreading-leaved earth moss</name>
    <name type="synonym">Physcomitrella patens</name>
    <dbReference type="NCBI Taxonomy" id="3218"/>
    <lineage>
        <taxon>Eukaryota</taxon>
        <taxon>Viridiplantae</taxon>
        <taxon>Streptophyta</taxon>
        <taxon>Embryophyta</taxon>
        <taxon>Bryophyta</taxon>
        <taxon>Bryophytina</taxon>
        <taxon>Bryopsida</taxon>
        <taxon>Funariidae</taxon>
        <taxon>Funariales</taxon>
        <taxon>Funariaceae</taxon>
        <taxon>Physcomitrium</taxon>
    </lineage>
</organism>
<accession>A0A2K1IBF2</accession>
<dbReference type="AlphaFoldDB" id="A0A2K1IBF2"/>
<reference evidence="2" key="3">
    <citation type="submission" date="2020-12" db="UniProtKB">
        <authorList>
            <consortium name="EnsemblPlants"/>
        </authorList>
    </citation>
    <scope>IDENTIFICATION</scope>
</reference>
<reference evidence="1 3" key="2">
    <citation type="journal article" date="2018" name="Plant J.">
        <title>The Physcomitrella patens chromosome-scale assembly reveals moss genome structure and evolution.</title>
        <authorList>
            <person name="Lang D."/>
            <person name="Ullrich K.K."/>
            <person name="Murat F."/>
            <person name="Fuchs J."/>
            <person name="Jenkins J."/>
            <person name="Haas F.B."/>
            <person name="Piednoel M."/>
            <person name="Gundlach H."/>
            <person name="Van Bel M."/>
            <person name="Meyberg R."/>
            <person name="Vives C."/>
            <person name="Morata J."/>
            <person name="Symeonidi A."/>
            <person name="Hiss M."/>
            <person name="Muchero W."/>
            <person name="Kamisugi Y."/>
            <person name="Saleh O."/>
            <person name="Blanc G."/>
            <person name="Decker E.L."/>
            <person name="van Gessel N."/>
            <person name="Grimwood J."/>
            <person name="Hayes R.D."/>
            <person name="Graham S.W."/>
            <person name="Gunter L.E."/>
            <person name="McDaniel S.F."/>
            <person name="Hoernstein S.N.W."/>
            <person name="Larsson A."/>
            <person name="Li F.W."/>
            <person name="Perroud P.F."/>
            <person name="Phillips J."/>
            <person name="Ranjan P."/>
            <person name="Rokshar D.S."/>
            <person name="Rothfels C.J."/>
            <person name="Schneider L."/>
            <person name="Shu S."/>
            <person name="Stevenson D.W."/>
            <person name="Thummler F."/>
            <person name="Tillich M."/>
            <person name="Villarreal Aguilar J.C."/>
            <person name="Widiez T."/>
            <person name="Wong G.K."/>
            <person name="Wymore A."/>
            <person name="Zhang Y."/>
            <person name="Zimmer A.D."/>
            <person name="Quatrano R.S."/>
            <person name="Mayer K.F.X."/>
            <person name="Goodstein D."/>
            <person name="Casacuberta J.M."/>
            <person name="Vandepoele K."/>
            <person name="Reski R."/>
            <person name="Cuming A.C."/>
            <person name="Tuskan G.A."/>
            <person name="Maumus F."/>
            <person name="Salse J."/>
            <person name="Schmutz J."/>
            <person name="Rensing S.A."/>
        </authorList>
    </citation>
    <scope>NUCLEOTIDE SEQUENCE [LARGE SCALE GENOMIC DNA]</scope>
    <source>
        <strain evidence="2 3">cv. Gransden 2004</strain>
    </source>
</reference>
<evidence type="ECO:0000313" key="1">
    <source>
        <dbReference type="EMBL" id="PNR26611.1"/>
    </source>
</evidence>
<name>A0A2K1IBF2_PHYPA</name>
<reference evidence="1 3" key="1">
    <citation type="journal article" date="2008" name="Science">
        <title>The Physcomitrella genome reveals evolutionary insights into the conquest of land by plants.</title>
        <authorList>
            <person name="Rensing S."/>
            <person name="Lang D."/>
            <person name="Zimmer A."/>
            <person name="Terry A."/>
            <person name="Salamov A."/>
            <person name="Shapiro H."/>
            <person name="Nishiyama T."/>
            <person name="Perroud P.-F."/>
            <person name="Lindquist E."/>
            <person name="Kamisugi Y."/>
            <person name="Tanahashi T."/>
            <person name="Sakakibara K."/>
            <person name="Fujita T."/>
            <person name="Oishi K."/>
            <person name="Shin-I T."/>
            <person name="Kuroki Y."/>
            <person name="Toyoda A."/>
            <person name="Suzuki Y."/>
            <person name="Hashimoto A."/>
            <person name="Yamaguchi K."/>
            <person name="Sugano A."/>
            <person name="Kohara Y."/>
            <person name="Fujiyama A."/>
            <person name="Anterola A."/>
            <person name="Aoki S."/>
            <person name="Ashton N."/>
            <person name="Barbazuk W.B."/>
            <person name="Barker E."/>
            <person name="Bennetzen J."/>
            <person name="Bezanilla M."/>
            <person name="Blankenship R."/>
            <person name="Cho S.H."/>
            <person name="Dutcher S."/>
            <person name="Estelle M."/>
            <person name="Fawcett J.A."/>
            <person name="Gundlach H."/>
            <person name="Hanada K."/>
            <person name="Heyl A."/>
            <person name="Hicks K.A."/>
            <person name="Hugh J."/>
            <person name="Lohr M."/>
            <person name="Mayer K."/>
            <person name="Melkozernov A."/>
            <person name="Murata T."/>
            <person name="Nelson D."/>
            <person name="Pils B."/>
            <person name="Prigge M."/>
            <person name="Reiss B."/>
            <person name="Renner T."/>
            <person name="Rombauts S."/>
            <person name="Rushton P."/>
            <person name="Sanderfoot A."/>
            <person name="Schween G."/>
            <person name="Shiu S.-H."/>
            <person name="Stueber K."/>
            <person name="Theodoulou F.L."/>
            <person name="Tu H."/>
            <person name="Van de Peer Y."/>
            <person name="Verrier P.J."/>
            <person name="Waters E."/>
            <person name="Wood A."/>
            <person name="Yang L."/>
            <person name="Cove D."/>
            <person name="Cuming A."/>
            <person name="Hasebe M."/>
            <person name="Lucas S."/>
            <person name="Mishler D.B."/>
            <person name="Reski R."/>
            <person name="Grigoriev I."/>
            <person name="Quatrano R.S."/>
            <person name="Boore J.L."/>
        </authorList>
    </citation>
    <scope>NUCLEOTIDE SEQUENCE [LARGE SCALE GENOMIC DNA]</scope>
    <source>
        <strain evidence="2 3">cv. Gransden 2004</strain>
    </source>
</reference>
<dbReference type="EMBL" id="ABEU02000026">
    <property type="protein sequence ID" value="PNR26611.1"/>
    <property type="molecule type" value="Genomic_DNA"/>
</dbReference>
<evidence type="ECO:0008006" key="4">
    <source>
        <dbReference type="Google" id="ProtNLM"/>
    </source>
</evidence>
<evidence type="ECO:0000313" key="3">
    <source>
        <dbReference type="Proteomes" id="UP000006727"/>
    </source>
</evidence>
<evidence type="ECO:0000313" key="2">
    <source>
        <dbReference type="EnsemblPlants" id="Pp3c26_1470V3.1"/>
    </source>
</evidence>
<protein>
    <recommendedName>
        <fullName evidence="4">Peptidase M24 domain-containing protein</fullName>
    </recommendedName>
</protein>
<dbReference type="InterPro" id="IPR036005">
    <property type="entry name" value="Creatinase/aminopeptidase-like"/>
</dbReference>
<proteinExistence type="predicted"/>
<sequence>MKPNNYSSEAAIEYDWGVLEHFVGHGVGKVFHSAPPISHSSKFSNPLSLPLYSMQDSIPGELHNF</sequence>
<gene>
    <name evidence="1" type="ORF">PHYPA_030092</name>
</gene>
<keyword evidence="3" id="KW-1185">Reference proteome</keyword>
<dbReference type="SUPFAM" id="SSF55920">
    <property type="entry name" value="Creatinase/aminopeptidase"/>
    <property type="match status" value="1"/>
</dbReference>
<dbReference type="EnsemblPlants" id="Pp3c26_1470V3.1">
    <property type="protein sequence ID" value="Pp3c26_1470V3.1"/>
    <property type="gene ID" value="Pp3c26_1470"/>
</dbReference>
<dbReference type="InParanoid" id="A0A2K1IBF2"/>
<dbReference type="Proteomes" id="UP000006727">
    <property type="component" value="Chromosome 26"/>
</dbReference>
<dbReference type="Gramene" id="Pp3c26_1470V3.1">
    <property type="protein sequence ID" value="Pp3c26_1470V3.1"/>
    <property type="gene ID" value="Pp3c26_1470"/>
</dbReference>